<reference evidence="2" key="1">
    <citation type="journal article" date="2017" name="bioRxiv">
        <title>Comparative analysis of the genomes of Stylophora pistillata and Acropora digitifera provides evidence for extensive differences between species of corals.</title>
        <authorList>
            <person name="Voolstra C.R."/>
            <person name="Li Y."/>
            <person name="Liew Y.J."/>
            <person name="Baumgarten S."/>
            <person name="Zoccola D."/>
            <person name="Flot J.-F."/>
            <person name="Tambutte S."/>
            <person name="Allemand D."/>
            <person name="Aranda M."/>
        </authorList>
    </citation>
    <scope>NUCLEOTIDE SEQUENCE [LARGE SCALE GENOMIC DNA]</scope>
</reference>
<dbReference type="InterPro" id="IPR008042">
    <property type="entry name" value="Retrotrans_Pao"/>
</dbReference>
<evidence type="ECO:0000313" key="1">
    <source>
        <dbReference type="EMBL" id="PFX21659.1"/>
    </source>
</evidence>
<proteinExistence type="predicted"/>
<evidence type="ECO:0000313" key="2">
    <source>
        <dbReference type="Proteomes" id="UP000225706"/>
    </source>
</evidence>
<name>A0A2B4RXY0_STYPI</name>
<dbReference type="EMBL" id="LSMT01000268">
    <property type="protein sequence ID" value="PFX21659.1"/>
    <property type="molecule type" value="Genomic_DNA"/>
</dbReference>
<dbReference type="Pfam" id="PF05380">
    <property type="entry name" value="Peptidase_A17"/>
    <property type="match status" value="1"/>
</dbReference>
<accession>A0A2B4RXY0</accession>
<dbReference type="STRING" id="50429.A0A2B4RXY0"/>
<sequence length="388" mass="44243">MESQFVSQENARRNQDRYPLAAGTVLKSTYMDDSIDSVENDDEGVELYRQLKELWGVAGMQAKKWISNSPKVIEAIPSEQRATEIMINSGQDLITKTLGISWKSTEDVFTVTTSPVSPEFQRTKRNVLRKVATIFDPLGFVFPYVIVAKILPQELWMRGYDWHDEVPDEIAKQIGTWFEQLKSLHEVTIPRCLRSPEPAKSKHIVTFVYASQQAYTATAYICCGYDNDTTTSRLIAAKSKVAPLNSMTVPRLELMDLGTAQKQSNTSKEWRLDPKRFSSWTRLVGVHARVRRVLQNMHNRDNRNESMELLPEELKDAEGKMVRLAQRNAFCDEYTALSSGKPIPKKSQLIMLNPCIDDDGVIRSDGRLKFAGFRPYDTRFPIILPRGD</sequence>
<organism evidence="1 2">
    <name type="scientific">Stylophora pistillata</name>
    <name type="common">Smooth cauliflower coral</name>
    <dbReference type="NCBI Taxonomy" id="50429"/>
    <lineage>
        <taxon>Eukaryota</taxon>
        <taxon>Metazoa</taxon>
        <taxon>Cnidaria</taxon>
        <taxon>Anthozoa</taxon>
        <taxon>Hexacorallia</taxon>
        <taxon>Scleractinia</taxon>
        <taxon>Astrocoeniina</taxon>
        <taxon>Pocilloporidae</taxon>
        <taxon>Stylophora</taxon>
    </lineage>
</organism>
<dbReference type="AlphaFoldDB" id="A0A2B4RXY0"/>
<comment type="caution">
    <text evidence="1">The sequence shown here is derived from an EMBL/GenBank/DDBJ whole genome shotgun (WGS) entry which is preliminary data.</text>
</comment>
<dbReference type="OrthoDB" id="5983986at2759"/>
<gene>
    <name evidence="1" type="ORF">AWC38_SpisGene13843</name>
</gene>
<keyword evidence="2" id="KW-1185">Reference proteome</keyword>
<dbReference type="Proteomes" id="UP000225706">
    <property type="component" value="Unassembled WGS sequence"/>
</dbReference>
<dbReference type="PANTHER" id="PTHR47331">
    <property type="entry name" value="PHD-TYPE DOMAIN-CONTAINING PROTEIN"/>
    <property type="match status" value="1"/>
</dbReference>
<protein>
    <submittedName>
        <fullName evidence="1">Uncharacterized protein</fullName>
    </submittedName>
</protein>